<comment type="caution">
    <text evidence="2">The sequence shown here is derived from an EMBL/GenBank/DDBJ whole genome shotgun (WGS) entry which is preliminary data.</text>
</comment>
<evidence type="ECO:0000256" key="1">
    <source>
        <dbReference type="SAM" id="Phobius"/>
    </source>
</evidence>
<organism evidence="2 3">
    <name type="scientific">Pseudanabaena yagii GIHE-NHR1</name>
    <dbReference type="NCBI Taxonomy" id="2722753"/>
    <lineage>
        <taxon>Bacteria</taxon>
        <taxon>Bacillati</taxon>
        <taxon>Cyanobacteriota</taxon>
        <taxon>Cyanophyceae</taxon>
        <taxon>Pseudanabaenales</taxon>
        <taxon>Pseudanabaenaceae</taxon>
        <taxon>Pseudanabaena</taxon>
        <taxon>Pseudanabaena yagii</taxon>
    </lineage>
</organism>
<evidence type="ECO:0000313" key="2">
    <source>
        <dbReference type="EMBL" id="NMF56516.1"/>
    </source>
</evidence>
<keyword evidence="3" id="KW-1185">Reference proteome</keyword>
<sequence length="208" mass="24389">MQVSIPDSLKFFRTSHFVRGECRVELWTETGIVVSHQQTTTTVGSSVTVDQALWLQFEDGIERSIDLVNTNMHLARPGHKITEIIGANLLDKEKFNALVAFYNHTTDEFYFYRNIRGFRSQWRFILYKSPPLGLFGYWFRTVLLSFGVAYLLFMAPNRSLILLVASPLPWILSILLWIILHVTDRRYTLFEKHLEKIVEDFRKQLKES</sequence>
<dbReference type="RefSeq" id="WP_169361654.1">
    <property type="nucleotide sequence ID" value="NZ_JAAVJL010000001.1"/>
</dbReference>
<keyword evidence="1" id="KW-0472">Membrane</keyword>
<proteinExistence type="predicted"/>
<keyword evidence="1" id="KW-0812">Transmembrane</keyword>
<name>A0ABX1LN79_9CYAN</name>
<feature type="transmembrane region" description="Helical" evidence="1">
    <location>
        <begin position="132"/>
        <end position="153"/>
    </location>
</feature>
<gene>
    <name evidence="2" type="ORF">HC246_00350</name>
</gene>
<feature type="transmembrane region" description="Helical" evidence="1">
    <location>
        <begin position="159"/>
        <end position="180"/>
    </location>
</feature>
<reference evidence="2 3" key="1">
    <citation type="submission" date="2020-03" db="EMBL/GenBank/DDBJ databases">
        <title>Draft Genome Sequence of 2-Methylisoborneol Producing Pseudanabaena yagii Strain GIHE-NHR1 Isolated from North Han River in South Korea.</title>
        <authorList>
            <person name="Jeong J."/>
        </authorList>
    </citation>
    <scope>NUCLEOTIDE SEQUENCE [LARGE SCALE GENOMIC DNA]</scope>
    <source>
        <strain evidence="2 3">GIHE-NHR1</strain>
    </source>
</reference>
<protein>
    <submittedName>
        <fullName evidence="2">Uncharacterized protein</fullName>
    </submittedName>
</protein>
<dbReference type="EMBL" id="JAAVJL010000001">
    <property type="protein sequence ID" value="NMF56516.1"/>
    <property type="molecule type" value="Genomic_DNA"/>
</dbReference>
<accession>A0ABX1LN79</accession>
<keyword evidence="1" id="KW-1133">Transmembrane helix</keyword>
<evidence type="ECO:0000313" key="3">
    <source>
        <dbReference type="Proteomes" id="UP000738376"/>
    </source>
</evidence>
<dbReference type="Proteomes" id="UP000738376">
    <property type="component" value="Unassembled WGS sequence"/>
</dbReference>